<dbReference type="Gene3D" id="2.115.10.20">
    <property type="entry name" value="Glycosyl hydrolase domain, family 43"/>
    <property type="match status" value="1"/>
</dbReference>
<protein>
    <submittedName>
        <fullName evidence="3">Glycosyl hydrolase family 43</fullName>
    </submittedName>
</protein>
<dbReference type="Proteomes" id="UP000248714">
    <property type="component" value="Unassembled WGS sequence"/>
</dbReference>
<keyword evidence="1" id="KW-0858">Xylan degradation</keyword>
<dbReference type="PANTHER" id="PTHR43772:SF2">
    <property type="entry name" value="PUTATIVE (AFU_ORTHOLOGUE AFUA_2G04480)-RELATED"/>
    <property type="match status" value="1"/>
</dbReference>
<sequence>MYIHATDDETNSGTYWDSNDWRAYSSENLEQWTDHGSFFGVGGFSWATRYAWAPTAVARDGYYYLYLPVDRTKIGSPAAPCRPAGSATHAETP</sequence>
<dbReference type="SUPFAM" id="SSF75005">
    <property type="entry name" value="Arabinanase/levansucrase/invertase"/>
    <property type="match status" value="1"/>
</dbReference>
<dbReference type="GO" id="GO:0016787">
    <property type="term" value="F:hydrolase activity"/>
    <property type="evidence" value="ECO:0007669"/>
    <property type="project" value="UniProtKB-KW"/>
</dbReference>
<dbReference type="EMBL" id="QLTT01000022">
    <property type="protein sequence ID" value="RAS57148.1"/>
    <property type="molecule type" value="Genomic_DNA"/>
</dbReference>
<keyword evidence="4" id="KW-1185">Reference proteome</keyword>
<gene>
    <name evidence="3" type="ORF">C8D87_1227</name>
</gene>
<evidence type="ECO:0000313" key="4">
    <source>
        <dbReference type="Proteomes" id="UP000248714"/>
    </source>
</evidence>
<dbReference type="PANTHER" id="PTHR43772">
    <property type="entry name" value="ENDO-1,4-BETA-XYLANASE"/>
    <property type="match status" value="1"/>
</dbReference>
<accession>A0ABX9DUA1</accession>
<keyword evidence="2" id="KW-0119">Carbohydrate metabolism</keyword>
<keyword evidence="1" id="KW-0624">Polysaccharide degradation</keyword>
<evidence type="ECO:0000256" key="1">
    <source>
        <dbReference type="ARBA" id="ARBA00022651"/>
    </source>
</evidence>
<name>A0ABX9DUA1_9PSEU</name>
<evidence type="ECO:0000313" key="3">
    <source>
        <dbReference type="EMBL" id="RAS57148.1"/>
    </source>
</evidence>
<reference evidence="3 4" key="1">
    <citation type="submission" date="2018-06" db="EMBL/GenBank/DDBJ databases">
        <title>Genomic Encyclopedia of Type Strains, Phase IV (KMG-IV): sequencing the most valuable type-strain genomes for metagenomic binning, comparative biology and taxonomic classification.</title>
        <authorList>
            <person name="Goeker M."/>
        </authorList>
    </citation>
    <scope>NUCLEOTIDE SEQUENCE [LARGE SCALE GENOMIC DNA]</scope>
    <source>
        <strain evidence="3 4">DSM 45479</strain>
    </source>
</reference>
<dbReference type="InterPro" id="IPR052176">
    <property type="entry name" value="Glycosyl_Hydrlase_43_Enz"/>
</dbReference>
<evidence type="ECO:0000256" key="2">
    <source>
        <dbReference type="ARBA" id="ARBA00023277"/>
    </source>
</evidence>
<keyword evidence="3" id="KW-0378">Hydrolase</keyword>
<dbReference type="InterPro" id="IPR023296">
    <property type="entry name" value="Glyco_hydro_beta-prop_sf"/>
</dbReference>
<comment type="caution">
    <text evidence="3">The sequence shown here is derived from an EMBL/GenBank/DDBJ whole genome shotgun (WGS) entry which is preliminary data.</text>
</comment>
<proteinExistence type="predicted"/>
<dbReference type="RefSeq" id="WP_215732675.1">
    <property type="nucleotide sequence ID" value="NZ_QLTT01000022.1"/>
</dbReference>
<organism evidence="3 4">
    <name type="scientific">Lentzea atacamensis</name>
    <dbReference type="NCBI Taxonomy" id="531938"/>
    <lineage>
        <taxon>Bacteria</taxon>
        <taxon>Bacillati</taxon>
        <taxon>Actinomycetota</taxon>
        <taxon>Actinomycetes</taxon>
        <taxon>Pseudonocardiales</taxon>
        <taxon>Pseudonocardiaceae</taxon>
        <taxon>Lentzea</taxon>
    </lineage>
</organism>